<evidence type="ECO:0000259" key="1">
    <source>
        <dbReference type="Pfam" id="PF04993"/>
    </source>
</evidence>
<accession>A0ABT3Z6A5</accession>
<evidence type="ECO:0000313" key="2">
    <source>
        <dbReference type="EMBL" id="MCY0147272.1"/>
    </source>
</evidence>
<proteinExistence type="predicted"/>
<dbReference type="RefSeq" id="WP_267652874.1">
    <property type="nucleotide sequence ID" value="NZ_JAOVZR010000001.1"/>
</dbReference>
<dbReference type="InterPro" id="IPR007076">
    <property type="entry name" value="TfoX_N"/>
</dbReference>
<evidence type="ECO:0000313" key="3">
    <source>
        <dbReference type="Proteomes" id="UP001073227"/>
    </source>
</evidence>
<dbReference type="EMBL" id="JAOVZR010000001">
    <property type="protein sequence ID" value="MCY0147272.1"/>
    <property type="molecule type" value="Genomic_DNA"/>
</dbReference>
<reference evidence="2" key="1">
    <citation type="submission" date="2022-10" db="EMBL/GenBank/DDBJ databases">
        <title>Hoeflea sp. G2-23, isolated from marine algae.</title>
        <authorList>
            <person name="Kristyanto S."/>
            <person name="Kim J.M."/>
            <person name="Jeon C.O."/>
        </authorList>
    </citation>
    <scope>NUCLEOTIDE SEQUENCE</scope>
    <source>
        <strain evidence="2">G2-23</strain>
    </source>
</reference>
<feature type="domain" description="TfoX N-terminal" evidence="1">
    <location>
        <begin position="12"/>
        <end position="102"/>
    </location>
</feature>
<keyword evidence="3" id="KW-1185">Reference proteome</keyword>
<sequence>MTGNLAPRIRALLADTPGIGEIRMFGGICFTLNGNMMCADSHTGQMLVRLSRAEHQAALCESGTMPMVMRGKPMAGYLYVTPAELESEPALSHWLERALAHARTLPPKPGKSKPKQSSR</sequence>
<comment type="caution">
    <text evidence="2">The sequence shown here is derived from an EMBL/GenBank/DDBJ whole genome shotgun (WGS) entry which is preliminary data.</text>
</comment>
<dbReference type="Pfam" id="PF04993">
    <property type="entry name" value="TfoX_N"/>
    <property type="match status" value="1"/>
</dbReference>
<name>A0ABT3Z6A5_9HYPH</name>
<protein>
    <submittedName>
        <fullName evidence="2">TfoX/Sxy family protein</fullName>
    </submittedName>
</protein>
<dbReference type="SUPFAM" id="SSF159894">
    <property type="entry name" value="YgaC/TfoX-N like"/>
    <property type="match status" value="1"/>
</dbReference>
<gene>
    <name evidence="2" type="ORF">OEG84_05990</name>
</gene>
<organism evidence="2 3">
    <name type="scientific">Hoeflea algicola</name>
    <dbReference type="NCBI Taxonomy" id="2983763"/>
    <lineage>
        <taxon>Bacteria</taxon>
        <taxon>Pseudomonadati</taxon>
        <taxon>Pseudomonadota</taxon>
        <taxon>Alphaproteobacteria</taxon>
        <taxon>Hyphomicrobiales</taxon>
        <taxon>Rhizobiaceae</taxon>
        <taxon>Hoeflea</taxon>
    </lineage>
</organism>
<dbReference type="Proteomes" id="UP001073227">
    <property type="component" value="Unassembled WGS sequence"/>
</dbReference>
<dbReference type="Gene3D" id="3.30.1460.30">
    <property type="entry name" value="YgaC/TfoX-N like chaperone"/>
    <property type="match status" value="1"/>
</dbReference>